<protein>
    <recommendedName>
        <fullName evidence="1">Zinc finger CGNR domain-containing protein</fullName>
    </recommendedName>
</protein>
<sequence>MSAPEPLVGEQLAIDLVNTRPADADLLQTPEQLARWLRLQAHRLPEDFAEPTSADLCAVREVRDHIAAALTALLHNRRPPAAALRQLNAAQSAAPAIRHLGWDGARCVMTPRRTGTTGARLAALLAEAAVELLTDPAVAGLRQCAAEDCVLLFVPAHPRRRWCSPERCGNRARVARYYQRHKPVG</sequence>
<evidence type="ECO:0000313" key="3">
    <source>
        <dbReference type="Proteomes" id="UP000658127"/>
    </source>
</evidence>
<reference evidence="3" key="1">
    <citation type="journal article" date="2019" name="Int. J. Syst. Evol. Microbiol.">
        <title>The Global Catalogue of Microorganisms (GCM) 10K type strain sequencing project: providing services to taxonomists for standard genome sequencing and annotation.</title>
        <authorList>
            <consortium name="The Broad Institute Genomics Platform"/>
            <consortium name="The Broad Institute Genome Sequencing Center for Infectious Disease"/>
            <person name="Wu L."/>
            <person name="Ma J."/>
        </authorList>
    </citation>
    <scope>NUCLEOTIDE SEQUENCE [LARGE SCALE GENOMIC DNA]</scope>
    <source>
        <strain evidence="3">CGMCC 4.7329</strain>
    </source>
</reference>
<gene>
    <name evidence="2" type="ORF">GCM10011610_23260</name>
</gene>
<organism evidence="2 3">
    <name type="scientific">Nocardia rhizosphaerihabitans</name>
    <dbReference type="NCBI Taxonomy" id="1691570"/>
    <lineage>
        <taxon>Bacteria</taxon>
        <taxon>Bacillati</taxon>
        <taxon>Actinomycetota</taxon>
        <taxon>Actinomycetes</taxon>
        <taxon>Mycobacteriales</taxon>
        <taxon>Nocardiaceae</taxon>
        <taxon>Nocardia</taxon>
    </lineage>
</organism>
<dbReference type="InterPro" id="IPR021005">
    <property type="entry name" value="Znf_CGNR"/>
</dbReference>
<proteinExistence type="predicted"/>
<evidence type="ECO:0000259" key="1">
    <source>
        <dbReference type="Pfam" id="PF11706"/>
    </source>
</evidence>
<name>A0ABQ2KB74_9NOCA</name>
<dbReference type="Gene3D" id="1.10.3300.10">
    <property type="entry name" value="Jann2411-like domain"/>
    <property type="match status" value="1"/>
</dbReference>
<dbReference type="SUPFAM" id="SSF160904">
    <property type="entry name" value="Jann2411-like"/>
    <property type="match status" value="1"/>
</dbReference>
<evidence type="ECO:0000313" key="2">
    <source>
        <dbReference type="EMBL" id="GGN77115.1"/>
    </source>
</evidence>
<dbReference type="Pfam" id="PF07336">
    <property type="entry name" value="ABATE"/>
    <property type="match status" value="1"/>
</dbReference>
<dbReference type="InterPro" id="IPR010852">
    <property type="entry name" value="ABATE"/>
</dbReference>
<dbReference type="PANTHER" id="PTHR35525">
    <property type="entry name" value="BLL6575 PROTEIN"/>
    <property type="match status" value="1"/>
</dbReference>
<dbReference type="EMBL" id="BMNE01000002">
    <property type="protein sequence ID" value="GGN77115.1"/>
    <property type="molecule type" value="Genomic_DNA"/>
</dbReference>
<dbReference type="Proteomes" id="UP000658127">
    <property type="component" value="Unassembled WGS sequence"/>
</dbReference>
<dbReference type="PANTHER" id="PTHR35525:SF3">
    <property type="entry name" value="BLL6575 PROTEIN"/>
    <property type="match status" value="1"/>
</dbReference>
<dbReference type="Pfam" id="PF11706">
    <property type="entry name" value="zf-CGNR"/>
    <property type="match status" value="1"/>
</dbReference>
<keyword evidence="3" id="KW-1185">Reference proteome</keyword>
<comment type="caution">
    <text evidence="2">The sequence shown here is derived from an EMBL/GenBank/DDBJ whole genome shotgun (WGS) entry which is preliminary data.</text>
</comment>
<feature type="domain" description="Zinc finger CGNR" evidence="1">
    <location>
        <begin position="141"/>
        <end position="181"/>
    </location>
</feature>
<accession>A0ABQ2KB74</accession>
<dbReference type="RefSeq" id="WP_189026874.1">
    <property type="nucleotide sequence ID" value="NZ_BMNE01000002.1"/>
</dbReference>
<dbReference type="InterPro" id="IPR023286">
    <property type="entry name" value="ABATE_dom_sf"/>
</dbReference>